<dbReference type="EMBL" id="PHKW01000019">
    <property type="protein sequence ID" value="PKV14932.1"/>
    <property type="molecule type" value="Genomic_DNA"/>
</dbReference>
<sequence>MFFLATRDGAQSAMVARSACNARGLMRRAQPYASRYAALSSRARIAFSPLHAYAATTRSCRRKHRARAG</sequence>
<evidence type="ECO:0000313" key="1">
    <source>
        <dbReference type="EMBL" id="PKV10687.1"/>
    </source>
</evidence>
<keyword evidence="4" id="KW-1185">Reference proteome</keyword>
<reference evidence="3 4" key="1">
    <citation type="submission" date="2017-11" db="EMBL/GenBank/DDBJ databases">
        <title>Xanthomonas prunicola sp. nov., a novel pathogen that affects nectarine (Prunus persica var. nectarine) trees.</title>
        <authorList>
            <person name="Lopez M."/>
            <person name="Lopez-Soriano P."/>
            <person name="Garita-Cambronero J."/>
            <person name="Beltran C."/>
            <person name="Taghouti G."/>
            <person name="Portier P."/>
            <person name="Cubero J."/>
            <person name="Fischer-Le Saux M."/>
            <person name="Marco-Noales E."/>
        </authorList>
    </citation>
    <scope>NUCLEOTIDE SEQUENCE [LARGE SCALE GENOMIC DNA]</scope>
    <source>
        <strain evidence="1 3">CFBP8353</strain>
        <strain evidence="2 4">CFBP8354</strain>
    </source>
</reference>
<dbReference type="AlphaFoldDB" id="A0A2N3RDX4"/>
<accession>A0A2N3RDX4</accession>
<dbReference type="OrthoDB" id="9949301at2"/>
<comment type="caution">
    <text evidence="1">The sequence shown here is derived from an EMBL/GenBank/DDBJ whole genome shotgun (WGS) entry which is preliminary data.</text>
</comment>
<dbReference type="Proteomes" id="UP000233748">
    <property type="component" value="Unassembled WGS sequence"/>
</dbReference>
<evidence type="ECO:0000313" key="4">
    <source>
        <dbReference type="Proteomes" id="UP000233748"/>
    </source>
</evidence>
<dbReference type="EMBL" id="PHKV01000019">
    <property type="protein sequence ID" value="PKV10687.1"/>
    <property type="molecule type" value="Genomic_DNA"/>
</dbReference>
<organism evidence="1 3">
    <name type="scientific">Xanthomonas prunicola</name>
    <dbReference type="NCBI Taxonomy" id="2053930"/>
    <lineage>
        <taxon>Bacteria</taxon>
        <taxon>Pseudomonadati</taxon>
        <taxon>Pseudomonadota</taxon>
        <taxon>Gammaproteobacteria</taxon>
        <taxon>Lysobacterales</taxon>
        <taxon>Lysobacteraceae</taxon>
        <taxon>Xanthomonas</taxon>
    </lineage>
</organism>
<evidence type="ECO:0000313" key="3">
    <source>
        <dbReference type="Proteomes" id="UP000233720"/>
    </source>
</evidence>
<name>A0A2N3RDX4_9XANT</name>
<evidence type="ECO:0000313" key="2">
    <source>
        <dbReference type="EMBL" id="PKV14932.1"/>
    </source>
</evidence>
<dbReference type="Proteomes" id="UP000233720">
    <property type="component" value="Unassembled WGS sequence"/>
</dbReference>
<proteinExistence type="predicted"/>
<gene>
    <name evidence="1" type="ORF">XpruCFBP8353_22020</name>
    <name evidence="2" type="ORF">XpruCFBP8354_22340</name>
</gene>
<protein>
    <submittedName>
        <fullName evidence="1">Uncharacterized protein</fullName>
    </submittedName>
</protein>